<dbReference type="RefSeq" id="WP_045231295.1">
    <property type="nucleotide sequence ID" value="NZ_BBJU01000020.1"/>
</dbReference>
<accession>A0A081CYK3</accession>
<gene>
    <name evidence="2" type="ORF">RRU01S_20_00100</name>
</gene>
<dbReference type="OrthoDB" id="121597at2"/>
<dbReference type="EMBL" id="BBJU01000020">
    <property type="protein sequence ID" value="GAK71749.1"/>
    <property type="molecule type" value="Genomic_DNA"/>
</dbReference>
<dbReference type="eggNOG" id="COG3668">
    <property type="taxonomic scope" value="Bacteria"/>
</dbReference>
<protein>
    <recommendedName>
        <fullName evidence="4">Plasmid stabilisation system family protein</fullName>
    </recommendedName>
</protein>
<dbReference type="AlphaFoldDB" id="A0A081CYK3"/>
<sequence length="99" mass="11632">MTYQIFLADRARDDIKRLYRYLLDYDKYAAKRAYDAIEKGISALGDFPMSCRKADTENPFLRELIIPFGSSGYVVLFEIETSDKITILAIRHQREDDYH</sequence>
<evidence type="ECO:0000256" key="1">
    <source>
        <dbReference type="ARBA" id="ARBA00022649"/>
    </source>
</evidence>
<proteinExistence type="predicted"/>
<evidence type="ECO:0000313" key="3">
    <source>
        <dbReference type="Proteomes" id="UP000028701"/>
    </source>
</evidence>
<dbReference type="InterPro" id="IPR007712">
    <property type="entry name" value="RelE/ParE_toxin"/>
</dbReference>
<reference evidence="2 3" key="1">
    <citation type="submission" date="2014-08" db="EMBL/GenBank/DDBJ databases">
        <title>Whole genome shotgun sequence of Rhizobium rubi NBRC 13261.</title>
        <authorList>
            <person name="Katano-Makiyama Y."/>
            <person name="Hosoyama A."/>
            <person name="Hashimoto M."/>
            <person name="Hosoyama Y."/>
            <person name="Noguchi M."/>
            <person name="Tsuchikane K."/>
            <person name="Uohara A."/>
            <person name="Ohji S."/>
            <person name="Ichikawa N."/>
            <person name="Kimura A."/>
            <person name="Yamazoe A."/>
            <person name="Fujita N."/>
        </authorList>
    </citation>
    <scope>NUCLEOTIDE SEQUENCE [LARGE SCALE GENOMIC DNA]</scope>
    <source>
        <strain evidence="2 3">NBRC 13261</strain>
    </source>
</reference>
<dbReference type="Pfam" id="PF05016">
    <property type="entry name" value="ParE_toxin"/>
    <property type="match status" value="1"/>
</dbReference>
<dbReference type="Proteomes" id="UP000028701">
    <property type="component" value="Unassembled WGS sequence"/>
</dbReference>
<name>A0A081CYK3_9HYPH</name>
<organism evidence="2 3">
    <name type="scientific">Agrobacterium rubi TR3 = NBRC 13261</name>
    <dbReference type="NCBI Taxonomy" id="1368415"/>
    <lineage>
        <taxon>Bacteria</taxon>
        <taxon>Pseudomonadati</taxon>
        <taxon>Pseudomonadota</taxon>
        <taxon>Alphaproteobacteria</taxon>
        <taxon>Hyphomicrobiales</taxon>
        <taxon>Rhizobiaceae</taxon>
        <taxon>Rhizobium/Agrobacterium group</taxon>
        <taxon>Agrobacterium</taxon>
    </lineage>
</organism>
<evidence type="ECO:0008006" key="4">
    <source>
        <dbReference type="Google" id="ProtNLM"/>
    </source>
</evidence>
<dbReference type="Gene3D" id="3.30.2310.20">
    <property type="entry name" value="RelE-like"/>
    <property type="match status" value="1"/>
</dbReference>
<keyword evidence="1" id="KW-1277">Toxin-antitoxin system</keyword>
<dbReference type="InterPro" id="IPR035093">
    <property type="entry name" value="RelE/ParE_toxin_dom_sf"/>
</dbReference>
<comment type="caution">
    <text evidence="2">The sequence shown here is derived from an EMBL/GenBank/DDBJ whole genome shotgun (WGS) entry which is preliminary data.</text>
</comment>
<evidence type="ECO:0000313" key="2">
    <source>
        <dbReference type="EMBL" id="GAK71749.1"/>
    </source>
</evidence>